<dbReference type="Gene3D" id="3.40.1110.10">
    <property type="entry name" value="Calcium-transporting ATPase, cytoplasmic domain N"/>
    <property type="match status" value="1"/>
</dbReference>
<proteinExistence type="inferred from homology"/>
<feature type="transmembrane region" description="Helical" evidence="12">
    <location>
        <begin position="797"/>
        <end position="814"/>
    </location>
</feature>
<accession>A0A3L9L6Q6</accession>
<dbReference type="PRINTS" id="PR00943">
    <property type="entry name" value="CUATPASE"/>
</dbReference>
<evidence type="ECO:0000256" key="2">
    <source>
        <dbReference type="ARBA" id="ARBA00006024"/>
    </source>
</evidence>
<dbReference type="Gene3D" id="3.40.50.1000">
    <property type="entry name" value="HAD superfamily/HAD-like"/>
    <property type="match status" value="1"/>
</dbReference>
<dbReference type="PANTHER" id="PTHR43520:SF8">
    <property type="entry name" value="P-TYPE CU(+) TRANSPORTER"/>
    <property type="match status" value="1"/>
</dbReference>
<dbReference type="GO" id="GO:0016887">
    <property type="term" value="F:ATP hydrolysis activity"/>
    <property type="evidence" value="ECO:0007669"/>
    <property type="project" value="InterPro"/>
</dbReference>
<keyword evidence="9 12" id="KW-0472">Membrane</keyword>
<reference evidence="15 16" key="1">
    <citation type="submission" date="2018-10" db="EMBL/GenBank/DDBJ databases">
        <title>Kocuria tytonicola, new bacteria from the preen glands of American barn owls (Tyto furcata).</title>
        <authorList>
            <person name="Braun M.S."/>
            <person name="Wang E."/>
            <person name="Zimmermann S."/>
            <person name="Boutin S."/>
            <person name="Wagner H."/>
            <person name="Wink M."/>
        </authorList>
    </citation>
    <scope>NUCLEOTIDE SEQUENCE [LARGE SCALE GENOMIC DNA]</scope>
    <source>
        <strain evidence="15 16">473</strain>
    </source>
</reference>
<dbReference type="CDD" id="cd00371">
    <property type="entry name" value="HMA"/>
    <property type="match status" value="1"/>
</dbReference>
<dbReference type="SUPFAM" id="SSF55008">
    <property type="entry name" value="HMA, heavy metal-associated domain"/>
    <property type="match status" value="1"/>
</dbReference>
<feature type="transmembrane region" description="Helical" evidence="12">
    <location>
        <begin position="430"/>
        <end position="449"/>
    </location>
</feature>
<dbReference type="Pfam" id="PF00702">
    <property type="entry name" value="Hydrolase"/>
    <property type="match status" value="1"/>
</dbReference>
<comment type="catalytic activity">
    <reaction evidence="10">
        <text>ATP + H2O = ADP + phosphate + H(+)</text>
        <dbReference type="Rhea" id="RHEA:13065"/>
        <dbReference type="ChEBI" id="CHEBI:15377"/>
        <dbReference type="ChEBI" id="CHEBI:15378"/>
        <dbReference type="ChEBI" id="CHEBI:30616"/>
        <dbReference type="ChEBI" id="CHEBI:43474"/>
        <dbReference type="ChEBI" id="CHEBI:456216"/>
    </reaction>
</comment>
<dbReference type="EMBL" id="RDEX01000001">
    <property type="protein sequence ID" value="RLY94018.1"/>
    <property type="molecule type" value="Genomic_DNA"/>
</dbReference>
<dbReference type="GO" id="GO:0005886">
    <property type="term" value="C:plasma membrane"/>
    <property type="evidence" value="ECO:0007669"/>
    <property type="project" value="UniProtKB-SubCell"/>
</dbReference>
<dbReference type="GO" id="GO:0043682">
    <property type="term" value="F:P-type divalent copper transporter activity"/>
    <property type="evidence" value="ECO:0007669"/>
    <property type="project" value="TreeGrafter"/>
</dbReference>
<evidence type="ECO:0000256" key="1">
    <source>
        <dbReference type="ARBA" id="ARBA00004651"/>
    </source>
</evidence>
<feature type="domain" description="HMA" evidence="14">
    <location>
        <begin position="20"/>
        <end position="84"/>
    </location>
</feature>
<comment type="subcellular location">
    <subcellularLocation>
        <location evidence="1">Cell membrane</location>
        <topology evidence="1">Multi-pass membrane protein</topology>
    </subcellularLocation>
</comment>
<dbReference type="NCBIfam" id="TIGR01494">
    <property type="entry name" value="ATPase_P-type"/>
    <property type="match status" value="1"/>
</dbReference>
<keyword evidence="3 12" id="KW-0812">Transmembrane</keyword>
<dbReference type="SFLD" id="SFLDS00003">
    <property type="entry name" value="Haloacid_Dehalogenase"/>
    <property type="match status" value="1"/>
</dbReference>
<dbReference type="NCBIfam" id="TIGR01511">
    <property type="entry name" value="ATPase-IB1_Cu"/>
    <property type="match status" value="1"/>
</dbReference>
<dbReference type="PROSITE" id="PS01047">
    <property type="entry name" value="HMA_1"/>
    <property type="match status" value="1"/>
</dbReference>
<evidence type="ECO:0000313" key="16">
    <source>
        <dbReference type="Proteomes" id="UP000277871"/>
    </source>
</evidence>
<dbReference type="SUPFAM" id="SSF56784">
    <property type="entry name" value="HAD-like"/>
    <property type="match status" value="1"/>
</dbReference>
<feature type="transmembrane region" description="Helical" evidence="12">
    <location>
        <begin position="174"/>
        <end position="191"/>
    </location>
</feature>
<evidence type="ECO:0000313" key="15">
    <source>
        <dbReference type="EMBL" id="RLY94018.1"/>
    </source>
</evidence>
<dbReference type="NCBIfam" id="TIGR01525">
    <property type="entry name" value="ATPase-IB_hvy"/>
    <property type="match status" value="1"/>
</dbReference>
<gene>
    <name evidence="15" type="ORF">EAE32_01905</name>
</gene>
<evidence type="ECO:0000259" key="14">
    <source>
        <dbReference type="PROSITE" id="PS50846"/>
    </source>
</evidence>
<dbReference type="PROSITE" id="PS50846">
    <property type="entry name" value="HMA_2"/>
    <property type="match status" value="1"/>
</dbReference>
<feature type="compositionally biased region" description="Basic and acidic residues" evidence="13">
    <location>
        <begin position="141"/>
        <end position="157"/>
    </location>
</feature>
<dbReference type="FunFam" id="3.30.70.100:FF:000005">
    <property type="entry name" value="Copper-exporting P-type ATPase A"/>
    <property type="match status" value="1"/>
</dbReference>
<dbReference type="InterPro" id="IPR023299">
    <property type="entry name" value="ATPase_P-typ_cyto_dom_N"/>
</dbReference>
<dbReference type="FunFam" id="2.70.150.10:FF:000002">
    <property type="entry name" value="Copper-transporting ATPase 1, putative"/>
    <property type="match status" value="1"/>
</dbReference>
<feature type="transmembrane region" description="Helical" evidence="12">
    <location>
        <begin position="772"/>
        <end position="791"/>
    </location>
</feature>
<feature type="transmembrane region" description="Helical" evidence="12">
    <location>
        <begin position="273"/>
        <end position="292"/>
    </location>
</feature>
<dbReference type="InterPro" id="IPR001757">
    <property type="entry name" value="P_typ_ATPase"/>
</dbReference>
<evidence type="ECO:0000256" key="11">
    <source>
        <dbReference type="ARBA" id="ARBA00074171"/>
    </source>
</evidence>
<feature type="transmembrane region" description="Helical" evidence="12">
    <location>
        <begin position="197"/>
        <end position="215"/>
    </location>
</feature>
<dbReference type="AlphaFoldDB" id="A0A3L9L6Q6"/>
<dbReference type="InterPro" id="IPR008250">
    <property type="entry name" value="ATPase_P-typ_transduc_dom_A_sf"/>
</dbReference>
<dbReference type="Proteomes" id="UP000277871">
    <property type="component" value="Unassembled WGS sequence"/>
</dbReference>
<evidence type="ECO:0000256" key="9">
    <source>
        <dbReference type="ARBA" id="ARBA00023136"/>
    </source>
</evidence>
<dbReference type="InterPro" id="IPR023298">
    <property type="entry name" value="ATPase_P-typ_TM_dom_sf"/>
</dbReference>
<protein>
    <recommendedName>
        <fullName evidence="11">Cation-transporting P-type ATPase B</fullName>
    </recommendedName>
</protein>
<dbReference type="InterPro" id="IPR044492">
    <property type="entry name" value="P_typ_ATPase_HD_dom"/>
</dbReference>
<keyword evidence="5 12" id="KW-0547">Nucleotide-binding</keyword>
<comment type="similarity">
    <text evidence="2 12">Belongs to the cation transport ATPase (P-type) (TC 3.A.3) family. Type IB subfamily.</text>
</comment>
<dbReference type="SUPFAM" id="SSF81665">
    <property type="entry name" value="Calcium ATPase, transmembrane domain M"/>
    <property type="match status" value="1"/>
</dbReference>
<dbReference type="Gene3D" id="2.70.150.10">
    <property type="entry name" value="Calcium-transporting ATPase, cytoplasmic transduction domain A"/>
    <property type="match status" value="1"/>
</dbReference>
<keyword evidence="4 12" id="KW-0479">Metal-binding</keyword>
<organism evidence="15 16">
    <name type="scientific">Kocuria tytonicola</name>
    <dbReference type="NCBI Taxonomy" id="2055946"/>
    <lineage>
        <taxon>Bacteria</taxon>
        <taxon>Bacillati</taxon>
        <taxon>Actinomycetota</taxon>
        <taxon>Actinomycetes</taxon>
        <taxon>Micrococcales</taxon>
        <taxon>Micrococcaceae</taxon>
        <taxon>Kocuria</taxon>
    </lineage>
</organism>
<evidence type="ECO:0000256" key="8">
    <source>
        <dbReference type="ARBA" id="ARBA00022989"/>
    </source>
</evidence>
<dbReference type="SFLD" id="SFLDF00027">
    <property type="entry name" value="p-type_atpase"/>
    <property type="match status" value="1"/>
</dbReference>
<dbReference type="InterPro" id="IPR017969">
    <property type="entry name" value="Heavy-metal-associated_CS"/>
</dbReference>
<dbReference type="PANTHER" id="PTHR43520">
    <property type="entry name" value="ATP7, ISOFORM B"/>
    <property type="match status" value="1"/>
</dbReference>
<keyword evidence="6 12" id="KW-0067">ATP-binding</keyword>
<evidence type="ECO:0000256" key="4">
    <source>
        <dbReference type="ARBA" id="ARBA00022723"/>
    </source>
</evidence>
<dbReference type="Pfam" id="PF00122">
    <property type="entry name" value="E1-E2_ATPase"/>
    <property type="match status" value="1"/>
</dbReference>
<evidence type="ECO:0000256" key="3">
    <source>
        <dbReference type="ARBA" id="ARBA00022692"/>
    </source>
</evidence>
<dbReference type="PRINTS" id="PR00119">
    <property type="entry name" value="CATATPASE"/>
</dbReference>
<dbReference type="SFLD" id="SFLDG00002">
    <property type="entry name" value="C1.7:_P-type_atpase_like"/>
    <property type="match status" value="1"/>
</dbReference>
<feature type="region of interest" description="Disordered" evidence="13">
    <location>
        <begin position="86"/>
        <end position="162"/>
    </location>
</feature>
<comment type="caution">
    <text evidence="15">The sequence shown here is derived from an EMBL/GenBank/DDBJ whole genome shotgun (WGS) entry which is preliminary data.</text>
</comment>
<dbReference type="Gene3D" id="3.30.70.100">
    <property type="match status" value="1"/>
</dbReference>
<evidence type="ECO:0000256" key="12">
    <source>
        <dbReference type="RuleBase" id="RU362081"/>
    </source>
</evidence>
<dbReference type="SUPFAM" id="SSF81653">
    <property type="entry name" value="Calcium ATPase, transduction domain A"/>
    <property type="match status" value="1"/>
</dbReference>
<dbReference type="GO" id="GO:0005524">
    <property type="term" value="F:ATP binding"/>
    <property type="evidence" value="ECO:0007669"/>
    <property type="project" value="UniProtKB-UniRule"/>
</dbReference>
<feature type="compositionally biased region" description="Low complexity" evidence="13">
    <location>
        <begin position="102"/>
        <end position="128"/>
    </location>
</feature>
<dbReference type="GO" id="GO:0005507">
    <property type="term" value="F:copper ion binding"/>
    <property type="evidence" value="ECO:0007669"/>
    <property type="project" value="TreeGrafter"/>
</dbReference>
<dbReference type="Pfam" id="PF00403">
    <property type="entry name" value="HMA"/>
    <property type="match status" value="1"/>
</dbReference>
<dbReference type="CDD" id="cd02094">
    <property type="entry name" value="P-type_ATPase_Cu-like"/>
    <property type="match status" value="1"/>
</dbReference>
<feature type="transmembrane region" description="Helical" evidence="12">
    <location>
        <begin position="235"/>
        <end position="253"/>
    </location>
</feature>
<evidence type="ECO:0000256" key="10">
    <source>
        <dbReference type="ARBA" id="ARBA00049360"/>
    </source>
</evidence>
<keyword evidence="16" id="KW-1185">Reference proteome</keyword>
<dbReference type="InterPro" id="IPR036163">
    <property type="entry name" value="HMA_dom_sf"/>
</dbReference>
<keyword evidence="12" id="KW-1003">Cell membrane</keyword>
<dbReference type="InterPro" id="IPR023214">
    <property type="entry name" value="HAD_sf"/>
</dbReference>
<name>A0A3L9L6Q6_9MICC</name>
<dbReference type="PROSITE" id="PS00154">
    <property type="entry name" value="ATPASE_E1_E2"/>
    <property type="match status" value="1"/>
</dbReference>
<keyword evidence="8 12" id="KW-1133">Transmembrane helix</keyword>
<dbReference type="InterPro" id="IPR059000">
    <property type="entry name" value="ATPase_P-type_domA"/>
</dbReference>
<dbReference type="InterPro" id="IPR006121">
    <property type="entry name" value="HMA_dom"/>
</dbReference>
<dbReference type="GO" id="GO:0055070">
    <property type="term" value="P:copper ion homeostasis"/>
    <property type="evidence" value="ECO:0007669"/>
    <property type="project" value="TreeGrafter"/>
</dbReference>
<evidence type="ECO:0000256" key="5">
    <source>
        <dbReference type="ARBA" id="ARBA00022741"/>
    </source>
</evidence>
<feature type="transmembrane region" description="Helical" evidence="12">
    <location>
        <begin position="455"/>
        <end position="476"/>
    </location>
</feature>
<evidence type="ECO:0000256" key="13">
    <source>
        <dbReference type="SAM" id="MobiDB-lite"/>
    </source>
</evidence>
<dbReference type="InterPro" id="IPR018303">
    <property type="entry name" value="ATPase_P-typ_P_site"/>
</dbReference>
<evidence type="ECO:0000256" key="7">
    <source>
        <dbReference type="ARBA" id="ARBA00022967"/>
    </source>
</evidence>
<evidence type="ECO:0000256" key="6">
    <source>
        <dbReference type="ARBA" id="ARBA00022840"/>
    </source>
</evidence>
<dbReference type="InterPro" id="IPR027256">
    <property type="entry name" value="P-typ_ATPase_IB"/>
</dbReference>
<sequence length="819" mass="84838">MSEPSAPTTTLDPEVHGPLRELELEITGMTCASCVGRIERKLRKLDDVEPAVNLALESASVQVPADVSDQDIVDTVQRAGYGARITGGAQQAASEPQDGADSDPGAGTAGTTSSGASPAVPSAGAVPGDARDRAATPATDGARHEDGAEQNEHRDPALETTPAQRRMADLKKRFWVAAAFSAPVFVVSMVPGAQFPHWGWVAALLALPVVTWAAWPFHRATAVNARHLSTTMDTLVSLGVAAAYLFSLWHLVADPSMTAHAHPGAGMDMSGHQLYFESAALVTTFLLLGRWLEARAKSRSGEALKALLDLGAQQATVVAEDGTEHTVPVSELAVGDTFVVRPGEKVATDAVVLEGGSAVDASMLTGESVPVEVGPGDELTGATVNTTGRLLARATHVGADTVLASMGRTVARAQATKAPVARLADRISSVFVPVVMGIALVTLAVWLLVTGDLNRAFVAAVSVLVIACPCALGLATSTAMLTGTGRGAQLGILITSAEVLEDTRSVDTVVLDKTGTVTHGNMAVSTVTPLNAWSRDQVLDLAAAVERYSEHPIAQAIAAATPHRYQVTRFESAPGGGVRGYVPDGMNARFVVVGRSSWLHENGVRLNAEETEALEHARAGGSTTILVAVDGRLAGFIDLRDTVKDEAPAAIAELKELGLRPVLLTGDNAAVARSVAAQVGIAPEDVVADVTPDGKVQAVESLRSGGHVVAMAGDGVNDAPALTTADLGIAMGSGTDAAMQAADITVVRSELTAIPLAIRLSRATLSTIKSNLFWAFAYNTVAIPVAALGLLNPMVAGAAMAFSSVFVVLNSLRLRRFAR</sequence>
<keyword evidence="7" id="KW-1278">Translocase</keyword>
<dbReference type="InterPro" id="IPR036412">
    <property type="entry name" value="HAD-like_sf"/>
</dbReference>